<sequence length="80" mass="8823">MPRTLSCRIVLRQRLDGYLEGLDCSISAELDWNCLTGFGKSHCQLQLAALCHRLAIEFHDHITALDPGFGCGAVRGNISH</sequence>
<gene>
    <name evidence="1" type="ORF">SDC9_160190</name>
</gene>
<accession>A0A645FFZ5</accession>
<protein>
    <submittedName>
        <fullName evidence="1">Uncharacterized protein</fullName>
    </submittedName>
</protein>
<name>A0A645FFZ5_9ZZZZ</name>
<dbReference type="EMBL" id="VSSQ01059289">
    <property type="protein sequence ID" value="MPN12870.1"/>
    <property type="molecule type" value="Genomic_DNA"/>
</dbReference>
<comment type="caution">
    <text evidence="1">The sequence shown here is derived from an EMBL/GenBank/DDBJ whole genome shotgun (WGS) entry which is preliminary data.</text>
</comment>
<reference evidence="1" key="1">
    <citation type="submission" date="2019-08" db="EMBL/GenBank/DDBJ databases">
        <authorList>
            <person name="Kucharzyk K."/>
            <person name="Murdoch R.W."/>
            <person name="Higgins S."/>
            <person name="Loffler F."/>
        </authorList>
    </citation>
    <scope>NUCLEOTIDE SEQUENCE</scope>
</reference>
<organism evidence="1">
    <name type="scientific">bioreactor metagenome</name>
    <dbReference type="NCBI Taxonomy" id="1076179"/>
    <lineage>
        <taxon>unclassified sequences</taxon>
        <taxon>metagenomes</taxon>
        <taxon>ecological metagenomes</taxon>
    </lineage>
</organism>
<dbReference type="AlphaFoldDB" id="A0A645FFZ5"/>
<evidence type="ECO:0000313" key="1">
    <source>
        <dbReference type="EMBL" id="MPN12870.1"/>
    </source>
</evidence>
<proteinExistence type="predicted"/>